<evidence type="ECO:0000256" key="3">
    <source>
        <dbReference type="ARBA" id="ARBA00022833"/>
    </source>
</evidence>
<dbReference type="Pfam" id="PF01753">
    <property type="entry name" value="zf-MYND"/>
    <property type="match status" value="1"/>
</dbReference>
<evidence type="ECO:0008006" key="9">
    <source>
        <dbReference type="Google" id="ProtNLM"/>
    </source>
</evidence>
<dbReference type="InterPro" id="IPR002893">
    <property type="entry name" value="Znf_MYND"/>
</dbReference>
<gene>
    <name evidence="7" type="ORF">QTG54_011658</name>
</gene>
<organism evidence="7 8">
    <name type="scientific">Skeletonema marinoi</name>
    <dbReference type="NCBI Taxonomy" id="267567"/>
    <lineage>
        <taxon>Eukaryota</taxon>
        <taxon>Sar</taxon>
        <taxon>Stramenopiles</taxon>
        <taxon>Ochrophyta</taxon>
        <taxon>Bacillariophyta</taxon>
        <taxon>Coscinodiscophyceae</taxon>
        <taxon>Thalassiosirophycidae</taxon>
        <taxon>Thalassiosirales</taxon>
        <taxon>Skeletonemataceae</taxon>
        <taxon>Skeletonema</taxon>
        <taxon>Skeletonema marinoi-dohrnii complex</taxon>
    </lineage>
</organism>
<keyword evidence="1" id="KW-0479">Metal-binding</keyword>
<keyword evidence="8" id="KW-1185">Reference proteome</keyword>
<dbReference type="SUPFAM" id="SSF144232">
    <property type="entry name" value="HIT/MYND zinc finger-like"/>
    <property type="match status" value="1"/>
</dbReference>
<dbReference type="Proteomes" id="UP001224775">
    <property type="component" value="Unassembled WGS sequence"/>
</dbReference>
<accession>A0AAD8Y1W7</accession>
<reference evidence="7" key="1">
    <citation type="submission" date="2023-06" db="EMBL/GenBank/DDBJ databases">
        <title>Survivors Of The Sea: Transcriptome response of Skeletonema marinoi to long-term dormancy.</title>
        <authorList>
            <person name="Pinder M.I.M."/>
            <person name="Kourtchenko O."/>
            <person name="Robertson E.K."/>
            <person name="Larsson T."/>
            <person name="Maumus F."/>
            <person name="Osuna-Cruz C.M."/>
            <person name="Vancaester E."/>
            <person name="Stenow R."/>
            <person name="Vandepoele K."/>
            <person name="Ploug H."/>
            <person name="Bruchert V."/>
            <person name="Godhe A."/>
            <person name="Topel M."/>
        </authorList>
    </citation>
    <scope>NUCLEOTIDE SEQUENCE</scope>
    <source>
        <strain evidence="7">R05AC</strain>
    </source>
</reference>
<dbReference type="AlphaFoldDB" id="A0AAD8Y1W7"/>
<dbReference type="Gene3D" id="6.10.140.2220">
    <property type="match status" value="1"/>
</dbReference>
<sequence>MMLSSNISAGTQTTVGNMMSCGVAQADHKLKICNACNLVRYCSVNCQKEHRQQHKQECKRRAAELRDKILFKQPESSHVGDCPICCMPLPLDRNGSAVMSCCSKIICGGCTYANQMREMEGDLQQKCPFCRQRLPNDDEEADLNTMKRVEANDPVATYDMGIKHYIDGDYASAFNYFKDAVELGDVESHYTMSHAWLPPPPPFGEMGCCLQQRGHCHRHRHGGHCCR</sequence>
<feature type="domain" description="RING-type" evidence="5">
    <location>
        <begin position="82"/>
        <end position="131"/>
    </location>
</feature>
<dbReference type="EMBL" id="JATAAI010000024">
    <property type="protein sequence ID" value="KAK1737674.1"/>
    <property type="molecule type" value="Genomic_DNA"/>
</dbReference>
<dbReference type="InterPro" id="IPR011990">
    <property type="entry name" value="TPR-like_helical_dom_sf"/>
</dbReference>
<evidence type="ECO:0000256" key="4">
    <source>
        <dbReference type="PROSITE-ProRule" id="PRU00134"/>
    </source>
</evidence>
<comment type="caution">
    <text evidence="7">The sequence shown here is derived from an EMBL/GenBank/DDBJ whole genome shotgun (WGS) entry which is preliminary data.</text>
</comment>
<proteinExistence type="predicted"/>
<evidence type="ECO:0000259" key="5">
    <source>
        <dbReference type="PROSITE" id="PS50089"/>
    </source>
</evidence>
<keyword evidence="2 4" id="KW-0863">Zinc-finger</keyword>
<dbReference type="Gene3D" id="1.25.40.10">
    <property type="entry name" value="Tetratricopeptide repeat domain"/>
    <property type="match status" value="1"/>
</dbReference>
<evidence type="ECO:0000259" key="6">
    <source>
        <dbReference type="PROSITE" id="PS50865"/>
    </source>
</evidence>
<protein>
    <recommendedName>
        <fullName evidence="9">MYND-type domain-containing protein</fullName>
    </recommendedName>
</protein>
<name>A0AAD8Y1W7_9STRA</name>
<evidence type="ECO:0000313" key="7">
    <source>
        <dbReference type="EMBL" id="KAK1737674.1"/>
    </source>
</evidence>
<dbReference type="PROSITE" id="PS50089">
    <property type="entry name" value="ZF_RING_2"/>
    <property type="match status" value="1"/>
</dbReference>
<dbReference type="GO" id="GO:0008270">
    <property type="term" value="F:zinc ion binding"/>
    <property type="evidence" value="ECO:0007669"/>
    <property type="project" value="UniProtKB-KW"/>
</dbReference>
<dbReference type="InterPro" id="IPR001841">
    <property type="entry name" value="Znf_RING"/>
</dbReference>
<evidence type="ECO:0000313" key="8">
    <source>
        <dbReference type="Proteomes" id="UP001224775"/>
    </source>
</evidence>
<dbReference type="PROSITE" id="PS50865">
    <property type="entry name" value="ZF_MYND_2"/>
    <property type="match status" value="1"/>
</dbReference>
<evidence type="ECO:0000256" key="2">
    <source>
        <dbReference type="ARBA" id="ARBA00022771"/>
    </source>
</evidence>
<dbReference type="SUPFAM" id="SSF81901">
    <property type="entry name" value="HCP-like"/>
    <property type="match status" value="1"/>
</dbReference>
<feature type="domain" description="MYND-type" evidence="6">
    <location>
        <begin position="18"/>
        <end position="58"/>
    </location>
</feature>
<evidence type="ECO:0000256" key="1">
    <source>
        <dbReference type="ARBA" id="ARBA00022723"/>
    </source>
</evidence>
<keyword evidence="3" id="KW-0862">Zinc</keyword>